<dbReference type="PANTHER" id="PTHR45721">
    <property type="entry name" value="LAMIN DM0-RELATED"/>
    <property type="match status" value="1"/>
</dbReference>
<feature type="compositionally biased region" description="Low complexity" evidence="4">
    <location>
        <begin position="425"/>
        <end position="441"/>
    </location>
</feature>
<dbReference type="Proteomes" id="UP000014760">
    <property type="component" value="Unassembled WGS sequence"/>
</dbReference>
<dbReference type="EMBL" id="AMQN01006249">
    <property type="status" value="NOT_ANNOTATED_CDS"/>
    <property type="molecule type" value="Genomic_DNA"/>
</dbReference>
<dbReference type="GO" id="GO:0006998">
    <property type="term" value="P:nuclear envelope organization"/>
    <property type="evidence" value="ECO:0007669"/>
    <property type="project" value="TreeGrafter"/>
</dbReference>
<dbReference type="HOGENOM" id="CLU_490250_0_0_1"/>
<dbReference type="AlphaFoldDB" id="R7UUD9"/>
<evidence type="ECO:0000313" key="7">
    <source>
        <dbReference type="EnsemblMetazoa" id="CapteP220856"/>
    </source>
</evidence>
<dbReference type="Gene3D" id="1.20.5.170">
    <property type="match status" value="1"/>
</dbReference>
<dbReference type="OMA" id="DMEERHG"/>
<evidence type="ECO:0000256" key="1">
    <source>
        <dbReference type="ARBA" id="ARBA00022754"/>
    </source>
</evidence>
<evidence type="ECO:0000256" key="4">
    <source>
        <dbReference type="SAM" id="MobiDB-lite"/>
    </source>
</evidence>
<feature type="coiled-coil region" evidence="3">
    <location>
        <begin position="56"/>
        <end position="169"/>
    </location>
</feature>
<dbReference type="InterPro" id="IPR039008">
    <property type="entry name" value="IF_rod_dom"/>
</dbReference>
<name>R7UUD9_CAPTE</name>
<dbReference type="Pfam" id="PF00038">
    <property type="entry name" value="Filament"/>
    <property type="match status" value="1"/>
</dbReference>
<protein>
    <recommendedName>
        <fullName evidence="5">IF rod domain-containing protein</fullName>
    </recommendedName>
</protein>
<evidence type="ECO:0000313" key="8">
    <source>
        <dbReference type="Proteomes" id="UP000014760"/>
    </source>
</evidence>
<dbReference type="SMART" id="SM01391">
    <property type="entry name" value="Filament"/>
    <property type="match status" value="1"/>
</dbReference>
<keyword evidence="2 3" id="KW-0175">Coiled coil</keyword>
<dbReference type="OrthoDB" id="102442at2759"/>
<accession>R7UUD9</accession>
<reference evidence="7" key="3">
    <citation type="submission" date="2015-06" db="UniProtKB">
        <authorList>
            <consortium name="EnsemblMetazoa"/>
        </authorList>
    </citation>
    <scope>IDENTIFICATION</scope>
</reference>
<dbReference type="Gene3D" id="1.20.5.1160">
    <property type="entry name" value="Vasodilator-stimulated phosphoprotein"/>
    <property type="match status" value="1"/>
</dbReference>
<gene>
    <name evidence="6" type="ORF">CAPTEDRAFT_220856</name>
</gene>
<feature type="compositionally biased region" description="Gly residues" evidence="4">
    <location>
        <begin position="456"/>
        <end position="468"/>
    </location>
</feature>
<feature type="coiled-coil region" evidence="3">
    <location>
        <begin position="279"/>
        <end position="399"/>
    </location>
</feature>
<dbReference type="GO" id="GO:0051664">
    <property type="term" value="P:nuclear pore localization"/>
    <property type="evidence" value="ECO:0007669"/>
    <property type="project" value="TreeGrafter"/>
</dbReference>
<evidence type="ECO:0000256" key="3">
    <source>
        <dbReference type="SAM" id="Coils"/>
    </source>
</evidence>
<dbReference type="GO" id="GO:0005200">
    <property type="term" value="F:structural constituent of cytoskeleton"/>
    <property type="evidence" value="ECO:0007669"/>
    <property type="project" value="TreeGrafter"/>
</dbReference>
<proteinExistence type="predicted"/>
<reference evidence="8" key="1">
    <citation type="submission" date="2012-12" db="EMBL/GenBank/DDBJ databases">
        <authorList>
            <person name="Hellsten U."/>
            <person name="Grimwood J."/>
            <person name="Chapman J.A."/>
            <person name="Shapiro H."/>
            <person name="Aerts A."/>
            <person name="Otillar R.P."/>
            <person name="Terry A.Y."/>
            <person name="Boore J.L."/>
            <person name="Simakov O."/>
            <person name="Marletaz F."/>
            <person name="Cho S.-J."/>
            <person name="Edsinger-Gonzales E."/>
            <person name="Havlak P."/>
            <person name="Kuo D.-H."/>
            <person name="Larsson T."/>
            <person name="Lv J."/>
            <person name="Arendt D."/>
            <person name="Savage R."/>
            <person name="Osoegawa K."/>
            <person name="de Jong P."/>
            <person name="Lindberg D.R."/>
            <person name="Seaver E.C."/>
            <person name="Weisblat D.A."/>
            <person name="Putnam N.H."/>
            <person name="Grigoriev I.V."/>
            <person name="Rokhsar D.S."/>
        </authorList>
    </citation>
    <scope>NUCLEOTIDE SEQUENCE</scope>
    <source>
        <strain evidence="8">I ESC-2004</strain>
    </source>
</reference>
<evidence type="ECO:0000259" key="5">
    <source>
        <dbReference type="PROSITE" id="PS51842"/>
    </source>
</evidence>
<keyword evidence="1" id="KW-0403">Intermediate filament</keyword>
<dbReference type="GO" id="GO:0090435">
    <property type="term" value="P:protein localization to nuclear envelope"/>
    <property type="evidence" value="ECO:0007669"/>
    <property type="project" value="TreeGrafter"/>
</dbReference>
<dbReference type="STRING" id="283909.R7UUD9"/>
<keyword evidence="8" id="KW-1185">Reference proteome</keyword>
<evidence type="ECO:0000313" key="6">
    <source>
        <dbReference type="EMBL" id="ELU09783.1"/>
    </source>
</evidence>
<reference evidence="6 8" key="2">
    <citation type="journal article" date="2013" name="Nature">
        <title>Insights into bilaterian evolution from three spiralian genomes.</title>
        <authorList>
            <person name="Simakov O."/>
            <person name="Marletaz F."/>
            <person name="Cho S.J."/>
            <person name="Edsinger-Gonzales E."/>
            <person name="Havlak P."/>
            <person name="Hellsten U."/>
            <person name="Kuo D.H."/>
            <person name="Larsson T."/>
            <person name="Lv J."/>
            <person name="Arendt D."/>
            <person name="Savage R."/>
            <person name="Osoegawa K."/>
            <person name="de Jong P."/>
            <person name="Grimwood J."/>
            <person name="Chapman J.A."/>
            <person name="Shapiro H."/>
            <person name="Aerts A."/>
            <person name="Otillar R.P."/>
            <person name="Terry A.Y."/>
            <person name="Boore J.L."/>
            <person name="Grigoriev I.V."/>
            <person name="Lindberg D.R."/>
            <person name="Seaver E.C."/>
            <person name="Weisblat D.A."/>
            <person name="Putnam N.H."/>
            <person name="Rokhsar D.S."/>
        </authorList>
    </citation>
    <scope>NUCLEOTIDE SEQUENCE</scope>
    <source>
        <strain evidence="6 8">I ESC-2004</strain>
    </source>
</reference>
<dbReference type="GO" id="GO:0031507">
    <property type="term" value="P:heterochromatin formation"/>
    <property type="evidence" value="ECO:0007669"/>
    <property type="project" value="TreeGrafter"/>
</dbReference>
<dbReference type="EMBL" id="KB297953">
    <property type="protein sequence ID" value="ELU09783.1"/>
    <property type="molecule type" value="Genomic_DNA"/>
</dbReference>
<feature type="domain" description="IF rod" evidence="5">
    <location>
        <begin position="59"/>
        <end position="421"/>
    </location>
</feature>
<dbReference type="GO" id="GO:0007097">
    <property type="term" value="P:nuclear migration"/>
    <property type="evidence" value="ECO:0007669"/>
    <property type="project" value="TreeGrafter"/>
</dbReference>
<feature type="region of interest" description="Disordered" evidence="4">
    <location>
        <begin position="424"/>
        <end position="485"/>
    </location>
</feature>
<dbReference type="EnsemblMetazoa" id="CapteT220856">
    <property type="protein sequence ID" value="CapteP220856"/>
    <property type="gene ID" value="CapteG220856"/>
</dbReference>
<organism evidence="6">
    <name type="scientific">Capitella teleta</name>
    <name type="common">Polychaete worm</name>
    <dbReference type="NCBI Taxonomy" id="283909"/>
    <lineage>
        <taxon>Eukaryota</taxon>
        <taxon>Metazoa</taxon>
        <taxon>Spiralia</taxon>
        <taxon>Lophotrochozoa</taxon>
        <taxon>Annelida</taxon>
        <taxon>Polychaeta</taxon>
        <taxon>Sedentaria</taxon>
        <taxon>Scolecida</taxon>
        <taxon>Capitellidae</taxon>
        <taxon>Capitella</taxon>
    </lineage>
</organism>
<sequence length="556" mass="61245">MSNRSPFCNTNSGSGGVGVNGFGAPCKIIGVTEHSVFATNKNSKLLQIFKILNISANEERRDMQGLNDRLASFLNRLRQMQANAGQMDTSAYHAAIKNLEDEIAKLKSMYDAELDRLRRALDQCNMDKNNLAANAEKNAMLIAELQNKLQQLEALNQKLMSDLNALQGNMAGKDKMIADLHACLEAKDREIERLRLAGNASRELDEVKSRLEQEIAGRQNAEDKLKQLCAQREFDARSRDDQNRDLQQRLDASAGIISSLESRIRELSNVPGMNLQALLQQLREGNASELRRLQKEMEEGLNRQMGAMKGQLDENARDKDELLRLKNQLQEEVTRLRAMVADLQGQLNGCCQKNKELNDVLSSERADSKRCIQELERRLKELQDNLMAKMKECSNARDMQMSLKAEISTYQNLLDAEESRLTKPSTNITSSSMHVSSNTTSGPGGYSAHTMRSTGPGIGAGLGAGMSGGHSSTSTSKYMTARGAPPAGAGGKDGYCAMHGYGGNRKPASGPGLHTKGSTEYNDRFCDSRSKMLQANPCGAPGFQAKTRNSYSYSHH</sequence>
<dbReference type="SUPFAM" id="SSF64593">
    <property type="entry name" value="Intermediate filament protein, coiled coil region"/>
    <property type="match status" value="1"/>
</dbReference>
<dbReference type="GO" id="GO:0005882">
    <property type="term" value="C:intermediate filament"/>
    <property type="evidence" value="ECO:0007669"/>
    <property type="project" value="UniProtKB-KW"/>
</dbReference>
<dbReference type="PROSITE" id="PS51842">
    <property type="entry name" value="IF_ROD_2"/>
    <property type="match status" value="1"/>
</dbReference>
<dbReference type="PANTHER" id="PTHR45721:SF11">
    <property type="entry name" value="LAMIN DM0-RELATED"/>
    <property type="match status" value="1"/>
</dbReference>
<feature type="compositionally biased region" description="Low complexity" evidence="4">
    <location>
        <begin position="469"/>
        <end position="485"/>
    </location>
</feature>
<evidence type="ECO:0000256" key="2">
    <source>
        <dbReference type="ARBA" id="ARBA00023054"/>
    </source>
</evidence>
<feature type="coiled-coil region" evidence="3">
    <location>
        <begin position="204"/>
        <end position="231"/>
    </location>
</feature>
<dbReference type="GO" id="GO:0005652">
    <property type="term" value="C:nuclear lamina"/>
    <property type="evidence" value="ECO:0007669"/>
    <property type="project" value="TreeGrafter"/>
</dbReference>